<evidence type="ECO:0000256" key="2">
    <source>
        <dbReference type="ARBA" id="ARBA00022723"/>
    </source>
</evidence>
<dbReference type="AlphaFoldDB" id="F0ZAT0"/>
<dbReference type="VEuPathDB" id="AmoebaDB:DICPUDRAFT_148314"/>
<keyword evidence="2" id="KW-0479">Metal-binding</keyword>
<dbReference type="PANTHER" id="PTHR12857">
    <property type="entry name" value="CXXC MOTIF CONTAINING ZINC BINDING PROTEIN"/>
    <property type="match status" value="1"/>
</dbReference>
<dbReference type="OMA" id="GCNRENS"/>
<dbReference type="PANTHER" id="PTHR12857:SF0">
    <property type="entry name" value="CXXC MOTIF CONTAINING ZINC BINDING PROTEIN"/>
    <property type="match status" value="1"/>
</dbReference>
<accession>F0ZAT0</accession>
<dbReference type="FunCoup" id="F0ZAT0">
    <property type="interactions" value="125"/>
</dbReference>
<dbReference type="OrthoDB" id="10248838at2759"/>
<proteinExistence type="inferred from homology"/>
<dbReference type="KEGG" id="dpp:DICPUDRAFT_148314"/>
<keyword evidence="5" id="KW-1185">Reference proteome</keyword>
<dbReference type="EMBL" id="GL870966">
    <property type="protein sequence ID" value="EGC38940.1"/>
    <property type="molecule type" value="Genomic_DNA"/>
</dbReference>
<gene>
    <name evidence="4" type="ORF">DICPUDRAFT_148314</name>
</gene>
<keyword evidence="3" id="KW-0862">Zinc</keyword>
<name>F0ZAT0_DICPU</name>
<reference evidence="5" key="1">
    <citation type="journal article" date="2011" name="Genome Biol.">
        <title>Comparative genomics of the social amoebae Dictyostelium discoideum and Dictyostelium purpureum.</title>
        <authorList>
            <consortium name="US DOE Joint Genome Institute (JGI-PGF)"/>
            <person name="Sucgang R."/>
            <person name="Kuo A."/>
            <person name="Tian X."/>
            <person name="Salerno W."/>
            <person name="Parikh A."/>
            <person name="Feasley C.L."/>
            <person name="Dalin E."/>
            <person name="Tu H."/>
            <person name="Huang E."/>
            <person name="Barry K."/>
            <person name="Lindquist E."/>
            <person name="Shapiro H."/>
            <person name="Bruce D."/>
            <person name="Schmutz J."/>
            <person name="Salamov A."/>
            <person name="Fey P."/>
            <person name="Gaudet P."/>
            <person name="Anjard C."/>
            <person name="Babu M.M."/>
            <person name="Basu S."/>
            <person name="Bushmanova Y."/>
            <person name="van der Wel H."/>
            <person name="Katoh-Kurasawa M."/>
            <person name="Dinh C."/>
            <person name="Coutinho P.M."/>
            <person name="Saito T."/>
            <person name="Elias M."/>
            <person name="Schaap P."/>
            <person name="Kay R.R."/>
            <person name="Henrissat B."/>
            <person name="Eichinger L."/>
            <person name="Rivero F."/>
            <person name="Putnam N.H."/>
            <person name="West C.M."/>
            <person name="Loomis W.F."/>
            <person name="Chisholm R.L."/>
            <person name="Shaulsky G."/>
            <person name="Strassmann J.E."/>
            <person name="Queller D.C."/>
            <person name="Kuspa A."/>
            <person name="Grigoriev I.V."/>
        </authorList>
    </citation>
    <scope>NUCLEOTIDE SEQUENCE [LARGE SCALE GENOMIC DNA]</scope>
    <source>
        <strain evidence="5">QSDP1</strain>
    </source>
</reference>
<dbReference type="GeneID" id="10506231"/>
<dbReference type="RefSeq" id="XP_003284505.1">
    <property type="nucleotide sequence ID" value="XM_003284457.1"/>
</dbReference>
<dbReference type="GO" id="GO:0008270">
    <property type="term" value="F:zinc ion binding"/>
    <property type="evidence" value="ECO:0000318"/>
    <property type="project" value="GO_Central"/>
</dbReference>
<dbReference type="eggNOG" id="KOG1296">
    <property type="taxonomic scope" value="Eukaryota"/>
</dbReference>
<dbReference type="SUPFAM" id="SSF141678">
    <property type="entry name" value="MAL13P1.257-like"/>
    <property type="match status" value="1"/>
</dbReference>
<organism evidence="4 5">
    <name type="scientific">Dictyostelium purpureum</name>
    <name type="common">Slime mold</name>
    <dbReference type="NCBI Taxonomy" id="5786"/>
    <lineage>
        <taxon>Eukaryota</taxon>
        <taxon>Amoebozoa</taxon>
        <taxon>Evosea</taxon>
        <taxon>Eumycetozoa</taxon>
        <taxon>Dictyostelia</taxon>
        <taxon>Dictyosteliales</taxon>
        <taxon>Dictyosteliaceae</taxon>
        <taxon>Dictyostelium</taxon>
    </lineage>
</organism>
<evidence type="ECO:0000313" key="5">
    <source>
        <dbReference type="Proteomes" id="UP000001064"/>
    </source>
</evidence>
<evidence type="ECO:0000313" key="4">
    <source>
        <dbReference type="EMBL" id="EGC38940.1"/>
    </source>
</evidence>
<dbReference type="InParanoid" id="F0ZAT0"/>
<evidence type="ECO:0000256" key="3">
    <source>
        <dbReference type="ARBA" id="ARBA00022833"/>
    </source>
</evidence>
<dbReference type="Pfam" id="PF05907">
    <property type="entry name" value="CXXC_Zn-b_euk"/>
    <property type="match status" value="1"/>
</dbReference>
<dbReference type="Proteomes" id="UP000001064">
    <property type="component" value="Unassembled WGS sequence"/>
</dbReference>
<evidence type="ECO:0000256" key="1">
    <source>
        <dbReference type="ARBA" id="ARBA00007818"/>
    </source>
</evidence>
<sequence>MVKQSITLKAETEEIENIYPCTDKVFFVKIKCSNCGETPDKFIGLDKSNIEVVGKSNVNLLMKCKGCNRENSIVVEETNYSERTIESEKSFEIARFDCRGVEIEEFDPRDAWIVVSSSGKKYNDVDLTE</sequence>
<comment type="similarity">
    <text evidence="1">Belongs to the UPF0587 family.</text>
</comment>
<dbReference type="InterPro" id="IPR008584">
    <property type="entry name" value="CXXC_Zn-binding_euk"/>
</dbReference>
<protein>
    <submittedName>
        <fullName evidence="4">Uncharacterized protein</fullName>
    </submittedName>
</protein>